<reference evidence="23 24" key="1">
    <citation type="journal article" date="2019" name="Sci. Data">
        <title>Hybrid genome assembly and annotation of Danionella translucida.</title>
        <authorList>
            <person name="Kadobianskyi M."/>
            <person name="Schulze L."/>
            <person name="Schuelke M."/>
            <person name="Judkewitz B."/>
        </authorList>
    </citation>
    <scope>NUCLEOTIDE SEQUENCE [LARGE SCALE GENOMIC DNA]</scope>
    <source>
        <strain evidence="23 24">Bolton</strain>
    </source>
</reference>
<dbReference type="Pfam" id="PF00057">
    <property type="entry name" value="Ldl_recept_a"/>
    <property type="match status" value="1"/>
</dbReference>
<dbReference type="InterPro" id="IPR020864">
    <property type="entry name" value="MACPF"/>
</dbReference>
<keyword evidence="10" id="KW-0732">Signal</keyword>
<dbReference type="SMART" id="SM00209">
    <property type="entry name" value="TSP1"/>
    <property type="match status" value="2"/>
</dbReference>
<dbReference type="InterPro" id="IPR001862">
    <property type="entry name" value="MAC_perforin"/>
</dbReference>
<keyword evidence="17 20" id="KW-1015">Disulfide bond</keyword>
<dbReference type="PROSITE" id="PS00022">
    <property type="entry name" value="EGF_1"/>
    <property type="match status" value="1"/>
</dbReference>
<dbReference type="PROSITE" id="PS50068">
    <property type="entry name" value="LDLRA_2"/>
    <property type="match status" value="1"/>
</dbReference>
<evidence type="ECO:0000256" key="16">
    <source>
        <dbReference type="ARBA" id="ARBA00023136"/>
    </source>
</evidence>
<evidence type="ECO:0000256" key="9">
    <source>
        <dbReference type="ARBA" id="ARBA00022692"/>
    </source>
</evidence>
<dbReference type="Gene3D" id="2.40.128.620">
    <property type="match status" value="1"/>
</dbReference>
<dbReference type="PROSITE" id="PS51412">
    <property type="entry name" value="MACPF_2"/>
    <property type="match status" value="1"/>
</dbReference>
<keyword evidence="7" id="KW-1052">Target cell membrane</keyword>
<dbReference type="PANTHER" id="PTHR45742:SF1">
    <property type="entry name" value="COMPLEMENT COMPONENT C8 ALPHA CHAIN"/>
    <property type="match status" value="1"/>
</dbReference>
<dbReference type="GO" id="GO:0045087">
    <property type="term" value="P:innate immune response"/>
    <property type="evidence" value="ECO:0007669"/>
    <property type="project" value="UniProtKB-KW"/>
</dbReference>
<dbReference type="EMBL" id="SRMA01027358">
    <property type="protein sequence ID" value="TRY54217.1"/>
    <property type="molecule type" value="Genomic_DNA"/>
</dbReference>
<evidence type="ECO:0000256" key="19">
    <source>
        <dbReference type="ARBA" id="ARBA00023298"/>
    </source>
</evidence>
<keyword evidence="4" id="KW-1134">Transmembrane beta strand</keyword>
<dbReference type="OrthoDB" id="6150863at2759"/>
<evidence type="ECO:0000256" key="4">
    <source>
        <dbReference type="ARBA" id="ARBA00022452"/>
    </source>
</evidence>
<keyword evidence="8" id="KW-0399">Innate immunity</keyword>
<sequence length="494" mass="55042">MSEADHSKAMEKSPLDIRLYLGTSRVASSADHRDKRQNASSRHPRAVNTPPPIDCKLSSWMPWSHCDSCTDRKVRFQALERASQFGGERCIHSQWDERECPEEGDCVVPENHCGDYFACGPKGRCIAQPLRCDGENDCINQNDESDCTTINRRETKCNDMILIPGTDKATKGEKAQSSTEESSEYFEDAVSFLRAKQTENSFNFGIKPRVAFVEVGLSVSAEWMYLKNISKFTNKESGFVRILSTIQTAQFKMRSRDLVLHEDMLWALGELPDDYHFGAYSQFFNEYGTHYVTEGTMGGLMDYVAVVDINAMAQSETNGQRFGMCVGLSLGLVLTDEVSVSAKAKGCGKTQSKDTDSDSSSSKIKDVFGYLLPIYELVRWSTSAEQLGSKLAHLIRAWEEYMESFDSCRCAPCMNNGVPMLSQTACSCLCKNGYTGTACEETERKGPTDGVWSCWGPWTACTSGMKSRRRVCNNPPPKDGGLPCRGDSEESRRC</sequence>
<dbReference type="InterPro" id="IPR036383">
    <property type="entry name" value="TSP1_rpt_sf"/>
</dbReference>
<dbReference type="PROSITE" id="PS01186">
    <property type="entry name" value="EGF_2"/>
    <property type="match status" value="1"/>
</dbReference>
<keyword evidence="11" id="KW-0677">Repeat</keyword>
<evidence type="ECO:0000256" key="11">
    <source>
        <dbReference type="ARBA" id="ARBA00022737"/>
    </source>
</evidence>
<name>A0A553MM03_9TELE</name>
<dbReference type="Gene3D" id="2.10.25.10">
    <property type="entry name" value="Laminin"/>
    <property type="match status" value="1"/>
</dbReference>
<dbReference type="PRINTS" id="PR01705">
    <property type="entry name" value="TSP1REPEAT"/>
</dbReference>
<evidence type="ECO:0000313" key="23">
    <source>
        <dbReference type="EMBL" id="TRY54217.1"/>
    </source>
</evidence>
<evidence type="ECO:0000256" key="6">
    <source>
        <dbReference type="ARBA" id="ARBA00022536"/>
    </source>
</evidence>
<evidence type="ECO:0000256" key="15">
    <source>
        <dbReference type="ARBA" id="ARBA00023058"/>
    </source>
</evidence>
<dbReference type="SUPFAM" id="SSF82895">
    <property type="entry name" value="TSP-1 type 1 repeat"/>
    <property type="match status" value="1"/>
</dbReference>
<dbReference type="InterPro" id="IPR036055">
    <property type="entry name" value="LDL_receptor-like_sf"/>
</dbReference>
<feature type="disulfide bond" evidence="20">
    <location>
        <begin position="113"/>
        <end position="125"/>
    </location>
</feature>
<dbReference type="Pfam" id="PF21195">
    <property type="entry name" value="EGF_C8A_B_C6"/>
    <property type="match status" value="1"/>
</dbReference>
<comment type="similarity">
    <text evidence="3">Belongs to the complement C6/C7/C8/C9 family.</text>
</comment>
<dbReference type="SMART" id="SM00192">
    <property type="entry name" value="LDLa"/>
    <property type="match status" value="1"/>
</dbReference>
<evidence type="ECO:0000256" key="3">
    <source>
        <dbReference type="ARBA" id="ARBA00009214"/>
    </source>
</evidence>
<dbReference type="Gene3D" id="2.20.100.10">
    <property type="entry name" value="Thrombospondin type-1 (TSP1) repeat"/>
    <property type="match status" value="1"/>
</dbReference>
<evidence type="ECO:0000256" key="20">
    <source>
        <dbReference type="PROSITE-ProRule" id="PRU00124"/>
    </source>
</evidence>
<evidence type="ECO:0000256" key="21">
    <source>
        <dbReference type="SAM" id="MobiDB-lite"/>
    </source>
</evidence>
<feature type="region of interest" description="Disordered" evidence="21">
    <location>
        <begin position="26"/>
        <end position="51"/>
    </location>
</feature>
<keyword evidence="15" id="KW-0473">Membrane attack complex</keyword>
<comment type="caution">
    <text evidence="23">The sequence shown here is derived from an EMBL/GenBank/DDBJ whole genome shotgun (WGS) entry which is preliminary data.</text>
</comment>
<evidence type="ECO:0000256" key="17">
    <source>
        <dbReference type="ARBA" id="ARBA00023157"/>
    </source>
</evidence>
<evidence type="ECO:0000256" key="2">
    <source>
        <dbReference type="ARBA" id="ARBA00004613"/>
    </source>
</evidence>
<feature type="domain" description="MACPF" evidence="22">
    <location>
        <begin position="96"/>
        <end position="432"/>
    </location>
</feature>
<keyword evidence="24" id="KW-1185">Reference proteome</keyword>
<keyword evidence="19" id="KW-1053">Target membrane</keyword>
<dbReference type="PRINTS" id="PR00764">
    <property type="entry name" value="COMPLEMENTC9"/>
</dbReference>
<evidence type="ECO:0000256" key="18">
    <source>
        <dbReference type="ARBA" id="ARBA00023180"/>
    </source>
</evidence>
<keyword evidence="16" id="KW-0472">Membrane</keyword>
<keyword evidence="14" id="KW-0180">Complement pathway</keyword>
<keyword evidence="9" id="KW-0812">Transmembrane</keyword>
<dbReference type="CDD" id="cd00112">
    <property type="entry name" value="LDLa"/>
    <property type="match status" value="1"/>
</dbReference>
<dbReference type="GO" id="GO:0031640">
    <property type="term" value="P:killing of cells of another organism"/>
    <property type="evidence" value="ECO:0007669"/>
    <property type="project" value="UniProtKB-KW"/>
</dbReference>
<proteinExistence type="inferred from homology"/>
<evidence type="ECO:0000256" key="13">
    <source>
        <dbReference type="ARBA" id="ARBA00022859"/>
    </source>
</evidence>
<dbReference type="GO" id="GO:0005576">
    <property type="term" value="C:extracellular region"/>
    <property type="evidence" value="ECO:0007669"/>
    <property type="project" value="UniProtKB-SubCell"/>
</dbReference>
<dbReference type="SMART" id="SM00457">
    <property type="entry name" value="MACPF"/>
    <property type="match status" value="1"/>
</dbReference>
<keyword evidence="12" id="KW-0204">Cytolysis</keyword>
<feature type="disulfide bond" evidence="20">
    <location>
        <begin position="132"/>
        <end position="147"/>
    </location>
</feature>
<evidence type="ECO:0000313" key="24">
    <source>
        <dbReference type="Proteomes" id="UP000316079"/>
    </source>
</evidence>
<keyword evidence="18" id="KW-0325">Glycoprotein</keyword>
<dbReference type="InterPro" id="IPR002172">
    <property type="entry name" value="LDrepeatLR_classA_rpt"/>
</dbReference>
<evidence type="ECO:0000256" key="12">
    <source>
        <dbReference type="ARBA" id="ARBA00022852"/>
    </source>
</evidence>
<dbReference type="STRING" id="623744.A0A553MM03"/>
<gene>
    <name evidence="23" type="ORF">DNTS_030479</name>
</gene>
<dbReference type="Proteomes" id="UP000316079">
    <property type="component" value="Unassembled WGS sequence"/>
</dbReference>
<keyword evidence="6" id="KW-0245">EGF-like domain</keyword>
<dbReference type="PROSITE" id="PS00279">
    <property type="entry name" value="MACPF_1"/>
    <property type="match status" value="1"/>
</dbReference>
<dbReference type="PROSITE" id="PS50092">
    <property type="entry name" value="TSP1"/>
    <property type="match status" value="1"/>
</dbReference>
<comment type="subcellular location">
    <subcellularLocation>
        <location evidence="2">Secreted</location>
    </subcellularLocation>
    <subcellularLocation>
        <location evidence="1">Target cell membrane</location>
        <topology evidence="1">Multi-pass membrane protein</topology>
    </subcellularLocation>
</comment>
<evidence type="ECO:0000256" key="10">
    <source>
        <dbReference type="ARBA" id="ARBA00022729"/>
    </source>
</evidence>
<keyword evidence="5" id="KW-0964">Secreted</keyword>
<organism evidence="23 24">
    <name type="scientific">Danionella cerebrum</name>
    <dbReference type="NCBI Taxonomy" id="2873325"/>
    <lineage>
        <taxon>Eukaryota</taxon>
        <taxon>Metazoa</taxon>
        <taxon>Chordata</taxon>
        <taxon>Craniata</taxon>
        <taxon>Vertebrata</taxon>
        <taxon>Euteleostomi</taxon>
        <taxon>Actinopterygii</taxon>
        <taxon>Neopterygii</taxon>
        <taxon>Teleostei</taxon>
        <taxon>Ostariophysi</taxon>
        <taxon>Cypriniformes</taxon>
        <taxon>Danionidae</taxon>
        <taxon>Danioninae</taxon>
        <taxon>Danionella</taxon>
    </lineage>
</organism>
<protein>
    <recommendedName>
        <fullName evidence="22">MACPF domain-containing protein</fullName>
    </recommendedName>
</protein>
<dbReference type="Pfam" id="PF01823">
    <property type="entry name" value="MACPF"/>
    <property type="match status" value="1"/>
</dbReference>
<accession>A0A553MM03</accession>
<evidence type="ECO:0000259" key="22">
    <source>
        <dbReference type="PROSITE" id="PS51412"/>
    </source>
</evidence>
<dbReference type="Pfam" id="PF00090">
    <property type="entry name" value="TSP_1"/>
    <property type="match status" value="1"/>
</dbReference>
<dbReference type="InterPro" id="IPR000884">
    <property type="entry name" value="TSP1_rpt"/>
</dbReference>
<dbReference type="SUPFAM" id="SSF57424">
    <property type="entry name" value="LDL receptor-like module"/>
    <property type="match status" value="1"/>
</dbReference>
<dbReference type="GO" id="GO:0044218">
    <property type="term" value="C:other organism cell membrane"/>
    <property type="evidence" value="ECO:0007669"/>
    <property type="project" value="UniProtKB-KW"/>
</dbReference>
<evidence type="ECO:0000256" key="1">
    <source>
        <dbReference type="ARBA" id="ARBA00004276"/>
    </source>
</evidence>
<evidence type="ECO:0000256" key="5">
    <source>
        <dbReference type="ARBA" id="ARBA00022525"/>
    </source>
</evidence>
<evidence type="ECO:0000256" key="7">
    <source>
        <dbReference type="ARBA" id="ARBA00022537"/>
    </source>
</evidence>
<dbReference type="GO" id="GO:0006958">
    <property type="term" value="P:complement activation, classical pathway"/>
    <property type="evidence" value="ECO:0007669"/>
    <property type="project" value="UniProtKB-KW"/>
</dbReference>
<evidence type="ECO:0000256" key="14">
    <source>
        <dbReference type="ARBA" id="ARBA00022875"/>
    </source>
</evidence>
<dbReference type="InterPro" id="IPR020863">
    <property type="entry name" value="MACPF_CS"/>
</dbReference>
<dbReference type="InterPro" id="IPR048831">
    <property type="entry name" value="C8A_B_C6_EGF-like"/>
</dbReference>
<dbReference type="InterPro" id="IPR000742">
    <property type="entry name" value="EGF"/>
</dbReference>
<keyword evidence="13" id="KW-0391">Immunity</keyword>
<comment type="caution">
    <text evidence="20">Lacks conserved residue(s) required for the propagation of feature annotation.</text>
</comment>
<evidence type="ECO:0000256" key="8">
    <source>
        <dbReference type="ARBA" id="ARBA00022588"/>
    </source>
</evidence>
<dbReference type="AlphaFoldDB" id="A0A553MM03"/>
<dbReference type="GO" id="GO:0005579">
    <property type="term" value="C:membrane attack complex"/>
    <property type="evidence" value="ECO:0007669"/>
    <property type="project" value="UniProtKB-KW"/>
</dbReference>
<dbReference type="PANTHER" id="PTHR45742">
    <property type="entry name" value="COMPLEMENT COMPONENT C6"/>
    <property type="match status" value="1"/>
</dbReference>